<dbReference type="EMBL" id="JBDKWZ010000026">
    <property type="protein sequence ID" value="MEN7551742.1"/>
    <property type="molecule type" value="Genomic_DNA"/>
</dbReference>
<sequence length="144" mass="16749">MYLIKTILLGIILCYSNLVYSQYSTAKKEYTKVQIPPAPVKGKEAFLQYCLKNSFKRRFAISDYLQCWKRVNFKVKKNGCLVFMNCSKCKTGAVKRSIKRTINQAPKWRPASHNKEAVTVEVAFGIGPDYMAEIRKIYQKYPFR</sequence>
<evidence type="ECO:0000313" key="1">
    <source>
        <dbReference type="EMBL" id="MEN7551742.1"/>
    </source>
</evidence>
<gene>
    <name evidence="1" type="ORF">AAG747_27750</name>
</gene>
<dbReference type="RefSeq" id="WP_346824521.1">
    <property type="nucleotide sequence ID" value="NZ_JBDKWZ010000026.1"/>
</dbReference>
<evidence type="ECO:0000313" key="2">
    <source>
        <dbReference type="Proteomes" id="UP001403385"/>
    </source>
</evidence>
<protein>
    <submittedName>
        <fullName evidence="1">Uncharacterized protein</fullName>
    </submittedName>
</protein>
<comment type="caution">
    <text evidence="1">The sequence shown here is derived from an EMBL/GenBank/DDBJ whole genome shotgun (WGS) entry which is preliminary data.</text>
</comment>
<accession>A0AAW9S3K0</accession>
<organism evidence="1 2">
    <name type="scientific">Rapidithrix thailandica</name>
    <dbReference type="NCBI Taxonomy" id="413964"/>
    <lineage>
        <taxon>Bacteria</taxon>
        <taxon>Pseudomonadati</taxon>
        <taxon>Bacteroidota</taxon>
        <taxon>Cytophagia</taxon>
        <taxon>Cytophagales</taxon>
        <taxon>Flammeovirgaceae</taxon>
        <taxon>Rapidithrix</taxon>
    </lineage>
</organism>
<keyword evidence="2" id="KW-1185">Reference proteome</keyword>
<reference evidence="1 2" key="1">
    <citation type="submission" date="2024-04" db="EMBL/GenBank/DDBJ databases">
        <title>Novel genus in family Flammeovirgaceae.</title>
        <authorList>
            <person name="Nguyen T.H."/>
            <person name="Vuong T.Q."/>
            <person name="Le H."/>
            <person name="Kim S.-G."/>
        </authorList>
    </citation>
    <scope>NUCLEOTIDE SEQUENCE [LARGE SCALE GENOMIC DNA]</scope>
    <source>
        <strain evidence="1 2">JCM 23209</strain>
    </source>
</reference>
<name>A0AAW9S3K0_9BACT</name>
<dbReference type="AlphaFoldDB" id="A0AAW9S3K0"/>
<dbReference type="Proteomes" id="UP001403385">
    <property type="component" value="Unassembled WGS sequence"/>
</dbReference>
<proteinExistence type="predicted"/>